<dbReference type="STRING" id="1798002.A2478_05120"/>
<evidence type="ECO:0000313" key="1">
    <source>
        <dbReference type="EMBL" id="OGF31835.1"/>
    </source>
</evidence>
<dbReference type="EMBL" id="MFGJ01000007">
    <property type="protein sequence ID" value="OGF31835.1"/>
    <property type="molecule type" value="Genomic_DNA"/>
</dbReference>
<protein>
    <recommendedName>
        <fullName evidence="3">GxxExxY protein</fullName>
    </recommendedName>
</protein>
<proteinExistence type="predicted"/>
<dbReference type="AlphaFoldDB" id="A0A1F5SYN7"/>
<accession>A0A1F5SYN7</accession>
<evidence type="ECO:0008006" key="3">
    <source>
        <dbReference type="Google" id="ProtNLM"/>
    </source>
</evidence>
<evidence type="ECO:0000313" key="2">
    <source>
        <dbReference type="Proteomes" id="UP000179001"/>
    </source>
</evidence>
<reference evidence="1 2" key="1">
    <citation type="journal article" date="2016" name="Nat. Commun.">
        <title>Thousands of microbial genomes shed light on interconnected biogeochemical processes in an aquifer system.</title>
        <authorList>
            <person name="Anantharaman K."/>
            <person name="Brown C.T."/>
            <person name="Hug L.A."/>
            <person name="Sharon I."/>
            <person name="Castelle C.J."/>
            <person name="Probst A.J."/>
            <person name="Thomas B.C."/>
            <person name="Singh A."/>
            <person name="Wilkins M.J."/>
            <person name="Karaoz U."/>
            <person name="Brodie E.L."/>
            <person name="Williams K.H."/>
            <person name="Hubbard S.S."/>
            <person name="Banfield J.F."/>
        </authorList>
    </citation>
    <scope>NUCLEOTIDE SEQUENCE [LARGE SCALE GENOMIC DNA]</scope>
</reference>
<sequence length="126" mass="15204">MKDKVLYKDLSYIVGGILFQVYNYHGFGLREKIYCQYINKLLRENKINFQEQFTIPVKYYNRHEVKRYADFLIDDQIILELKTGKRLFGKDFDQTFEYLKLTNKKLGLLVLFSPEKVIIHRVLNNQ</sequence>
<dbReference type="InterPro" id="IPR026350">
    <property type="entry name" value="GxxExxY"/>
</dbReference>
<name>A0A1F5SYN7_9BACT</name>
<dbReference type="Proteomes" id="UP000179001">
    <property type="component" value="Unassembled WGS sequence"/>
</dbReference>
<comment type="caution">
    <text evidence="1">The sequence shown here is derived from an EMBL/GenBank/DDBJ whole genome shotgun (WGS) entry which is preliminary data.</text>
</comment>
<gene>
    <name evidence="1" type="ORF">A2478_05120</name>
</gene>
<dbReference type="NCBIfam" id="TIGR04256">
    <property type="entry name" value="GxxExxY"/>
    <property type="match status" value="1"/>
</dbReference>
<dbReference type="Pfam" id="PF13366">
    <property type="entry name" value="PDDEXK_3"/>
    <property type="match status" value="1"/>
</dbReference>
<organism evidence="1 2">
    <name type="scientific">Candidatus Falkowbacteria bacterium RIFOXYC2_FULL_36_12</name>
    <dbReference type="NCBI Taxonomy" id="1798002"/>
    <lineage>
        <taxon>Bacteria</taxon>
        <taxon>Candidatus Falkowiibacteriota</taxon>
    </lineage>
</organism>